<dbReference type="EMBL" id="QSKV01000009">
    <property type="protein sequence ID" value="RHE90713.1"/>
    <property type="molecule type" value="Genomic_DNA"/>
</dbReference>
<evidence type="ECO:0000256" key="2">
    <source>
        <dbReference type="SAM" id="SignalP"/>
    </source>
</evidence>
<evidence type="ECO:0000313" key="4">
    <source>
        <dbReference type="EMBL" id="RHE90713.1"/>
    </source>
</evidence>
<protein>
    <submittedName>
        <fullName evidence="4">LruC domain-containing protein</fullName>
    </submittedName>
</protein>
<dbReference type="NCBIfam" id="TIGR04456">
    <property type="entry name" value="LruC_dom"/>
    <property type="match status" value="1"/>
</dbReference>
<dbReference type="InterPro" id="IPR032295">
    <property type="entry name" value="DUF4842"/>
</dbReference>
<name>A0A414L812_9BACE</name>
<dbReference type="Pfam" id="PF16130">
    <property type="entry name" value="DUF4842"/>
    <property type="match status" value="1"/>
</dbReference>
<feature type="signal peptide" evidence="2">
    <location>
        <begin position="1"/>
        <end position="19"/>
    </location>
</feature>
<dbReference type="Proteomes" id="UP000285650">
    <property type="component" value="Unassembled WGS sequence"/>
</dbReference>
<sequence>MKIKHITNSLLFITLLVFASCMEKDVYNPDSKKDNGEVTDLVIPSDFPWSTTSKVAVNVTTGNKSNHIYTISIYSQGASEEALPLAIGTASKNNPFSGEIIVPASDTIATVTQTLQYTDGSQMTLQCSAPIVNKRVALNLGETNSRAMSTRSSATSTRGDDIKDWDKAKELTADITQIEKNEIYKVPVGKIVNLNDNINIMQEAKIYIAGTLVISEKNSFQNHKEAKFIILSKEQSKGEEAGSLQCLGDFTAKDEFEIDNYGTINVNGTFLIKNGSEVDNYGCIFAKRIELDGNGKDDSLLEIKEKGYVFAKTMWMQKTELEMEENSLLEIDGTLEFKNDCKIEGDDDHKWAVVKIGNATVENESNGKNPEIKDYVFIVCDHNKGLKPHFIKLNDGATWGNTKAAANTGVKTTGSDCASAYAPEDEGEAEKPSDEKEYSLGRYTYAFEDLWPNFGDYDMNDIVLITEASLHVKNNFVTKTVLKCRLAAIGATRRIAAAVQLDRVAPNTINRIEYSTRTNFTENLFQTNTNGTEQGQSLAVVPLFDNAHAFAGFNGTPIVGTYRDTPFDAKEFTVTIYLEEQSVEEAKLTLDNWNFFITCNAQQGKRMEIHLINGKATDLFDTSLVGGVVFSPGTPFRAKGNFCWAMQIPGEFRFPLENNNIRQSFENFDSWITKPEYDWYNHFIPEKVK</sequence>
<dbReference type="RefSeq" id="WP_118222528.1">
    <property type="nucleotide sequence ID" value="NZ_QSKV01000009.1"/>
</dbReference>
<evidence type="ECO:0000313" key="5">
    <source>
        <dbReference type="Proteomes" id="UP000285650"/>
    </source>
</evidence>
<feature type="region of interest" description="Disordered" evidence="1">
    <location>
        <begin position="415"/>
        <end position="435"/>
    </location>
</feature>
<reference evidence="4 5" key="1">
    <citation type="submission" date="2018-08" db="EMBL/GenBank/DDBJ databases">
        <title>A genome reference for cultivated species of the human gut microbiota.</title>
        <authorList>
            <person name="Zou Y."/>
            <person name="Xue W."/>
            <person name="Luo G."/>
        </authorList>
    </citation>
    <scope>NUCLEOTIDE SEQUENCE [LARGE SCALE GENOMIC DNA]</scope>
    <source>
        <strain evidence="4 5">AM27-17</strain>
    </source>
</reference>
<dbReference type="InterPro" id="IPR031025">
    <property type="entry name" value="LruC_dom"/>
</dbReference>
<dbReference type="PROSITE" id="PS51257">
    <property type="entry name" value="PROKAR_LIPOPROTEIN"/>
    <property type="match status" value="1"/>
</dbReference>
<gene>
    <name evidence="4" type="ORF">DW712_14125</name>
</gene>
<accession>A0A414L812</accession>
<evidence type="ECO:0000256" key="1">
    <source>
        <dbReference type="SAM" id="MobiDB-lite"/>
    </source>
</evidence>
<evidence type="ECO:0000259" key="3">
    <source>
        <dbReference type="Pfam" id="PF16130"/>
    </source>
</evidence>
<proteinExistence type="predicted"/>
<feature type="chain" id="PRO_5019535954" evidence="2">
    <location>
        <begin position="20"/>
        <end position="689"/>
    </location>
</feature>
<dbReference type="AlphaFoldDB" id="A0A414L812"/>
<keyword evidence="2" id="KW-0732">Signal</keyword>
<feature type="domain" description="DUF4842" evidence="3">
    <location>
        <begin position="476"/>
        <end position="673"/>
    </location>
</feature>
<comment type="caution">
    <text evidence="4">The sequence shown here is derived from an EMBL/GenBank/DDBJ whole genome shotgun (WGS) entry which is preliminary data.</text>
</comment>
<organism evidence="4 5">
    <name type="scientific">Bacteroides intestinalis</name>
    <dbReference type="NCBI Taxonomy" id="329854"/>
    <lineage>
        <taxon>Bacteria</taxon>
        <taxon>Pseudomonadati</taxon>
        <taxon>Bacteroidota</taxon>
        <taxon>Bacteroidia</taxon>
        <taxon>Bacteroidales</taxon>
        <taxon>Bacteroidaceae</taxon>
        <taxon>Bacteroides</taxon>
    </lineage>
</organism>